<comment type="subcellular location">
    <subcellularLocation>
        <location evidence="1">Cell membrane</location>
        <topology evidence="1">Multi-pass membrane protein</topology>
    </subcellularLocation>
</comment>
<dbReference type="InterPro" id="IPR023837">
    <property type="entry name" value="EccCb-like_Actinobacteria"/>
</dbReference>
<keyword evidence="2" id="KW-1003">Cell membrane</keyword>
<feature type="binding site" evidence="9">
    <location>
        <begin position="1122"/>
        <end position="1129"/>
    </location>
    <ligand>
        <name>ATP</name>
        <dbReference type="ChEBI" id="CHEBI:30616"/>
    </ligand>
</feature>
<dbReference type="InterPro" id="IPR002543">
    <property type="entry name" value="FtsK_dom"/>
</dbReference>
<dbReference type="EMBL" id="JAZGQK010000007">
    <property type="protein sequence ID" value="MEE6258867.1"/>
    <property type="molecule type" value="Genomic_DNA"/>
</dbReference>
<dbReference type="SMART" id="SM00382">
    <property type="entry name" value="AAA"/>
    <property type="match status" value="3"/>
</dbReference>
<dbReference type="InterPro" id="IPR050206">
    <property type="entry name" value="FtsK/SpoIIIE/SftA"/>
</dbReference>
<evidence type="ECO:0000313" key="13">
    <source>
        <dbReference type="EMBL" id="MEE6258867.1"/>
    </source>
</evidence>
<dbReference type="Proteomes" id="UP001332243">
    <property type="component" value="Unassembled WGS sequence"/>
</dbReference>
<dbReference type="PANTHER" id="PTHR22683:SF1">
    <property type="entry name" value="TYPE VII SECRETION SYSTEM PROTEIN ESSC"/>
    <property type="match status" value="1"/>
</dbReference>
<accession>A0ABU7RQU9</accession>
<evidence type="ECO:0000256" key="3">
    <source>
        <dbReference type="ARBA" id="ARBA00022692"/>
    </source>
</evidence>
<feature type="binding site" evidence="9">
    <location>
        <begin position="836"/>
        <end position="843"/>
    </location>
    <ligand>
        <name>ATP</name>
        <dbReference type="ChEBI" id="CHEBI:30616"/>
    </ligand>
</feature>
<feature type="domain" description="FtsK" evidence="12">
    <location>
        <begin position="1104"/>
        <end position="1288"/>
    </location>
</feature>
<name>A0ABU7RQU9_9ACTN</name>
<feature type="region of interest" description="Disordered" evidence="10">
    <location>
        <begin position="1"/>
        <end position="20"/>
    </location>
</feature>
<evidence type="ECO:0000256" key="6">
    <source>
        <dbReference type="ARBA" id="ARBA00022840"/>
    </source>
</evidence>
<reference evidence="13 14" key="1">
    <citation type="submission" date="2024-01" db="EMBL/GenBank/DDBJ databases">
        <title>Genome insights into Plantactinospora sonchi sp. nov.</title>
        <authorList>
            <person name="Wang L."/>
        </authorList>
    </citation>
    <scope>NUCLEOTIDE SEQUENCE [LARGE SCALE GENOMIC DNA]</scope>
    <source>
        <strain evidence="13 14">NEAU-QY2</strain>
    </source>
</reference>
<evidence type="ECO:0000256" key="5">
    <source>
        <dbReference type="ARBA" id="ARBA00022741"/>
    </source>
</evidence>
<dbReference type="NCBIfam" id="TIGR03925">
    <property type="entry name" value="T7SS_EccC_b"/>
    <property type="match status" value="1"/>
</dbReference>
<evidence type="ECO:0000256" key="4">
    <source>
        <dbReference type="ARBA" id="ARBA00022737"/>
    </source>
</evidence>
<dbReference type="Pfam" id="PF01580">
    <property type="entry name" value="FtsK_SpoIIIE"/>
    <property type="match status" value="3"/>
</dbReference>
<keyword evidence="7 11" id="KW-1133">Transmembrane helix</keyword>
<dbReference type="Gene3D" id="3.40.50.300">
    <property type="entry name" value="P-loop containing nucleotide triphosphate hydrolases"/>
    <property type="match status" value="3"/>
</dbReference>
<dbReference type="NCBIfam" id="TIGR03924">
    <property type="entry name" value="T7SS_EccC_a"/>
    <property type="match status" value="1"/>
</dbReference>
<evidence type="ECO:0000256" key="10">
    <source>
        <dbReference type="SAM" id="MobiDB-lite"/>
    </source>
</evidence>
<evidence type="ECO:0000256" key="9">
    <source>
        <dbReference type="PROSITE-ProRule" id="PRU00289"/>
    </source>
</evidence>
<evidence type="ECO:0000256" key="7">
    <source>
        <dbReference type="ARBA" id="ARBA00022989"/>
    </source>
</evidence>
<dbReference type="PROSITE" id="PS50901">
    <property type="entry name" value="FTSK"/>
    <property type="match status" value="3"/>
</dbReference>
<feature type="domain" description="FtsK" evidence="12">
    <location>
        <begin position="818"/>
        <end position="1009"/>
    </location>
</feature>
<evidence type="ECO:0000259" key="12">
    <source>
        <dbReference type="PROSITE" id="PS50901"/>
    </source>
</evidence>
<dbReference type="InterPro" id="IPR023836">
    <property type="entry name" value="EccCa-like_Actinobacteria"/>
</dbReference>
<feature type="transmembrane region" description="Helical" evidence="11">
    <location>
        <begin position="66"/>
        <end position="88"/>
    </location>
</feature>
<evidence type="ECO:0000256" key="1">
    <source>
        <dbReference type="ARBA" id="ARBA00004651"/>
    </source>
</evidence>
<dbReference type="SUPFAM" id="SSF52540">
    <property type="entry name" value="P-loop containing nucleoside triphosphate hydrolases"/>
    <property type="match status" value="3"/>
</dbReference>
<sequence length="1323" mass="143911">MSMVVRKRPARRPAPPYPTGEIVLEPAPEIPAPSGRGWAQMMMLLPMLAGSVALALMFAGQRGGPLAYLTGGLFGVSALGMLLVQLSMHGSGASKQEMHNQRREFLWDLDACRRAVRRTIRDQRGAEYYRHPDPGGLWALTDSARLWERRRGDLDYCLVRLGLGPRELATRLVAGPDTPPERAEPVAAAALRRFLAAYREVSDLPVVLALNGFGRIYVRGDLTRARAMVRALLAQAATFHAPEDLLVAVCVGGSARARWEWTKWLPHTQHPEAVDALGPLRLISPGIVGLEAMMEQLLAPRPRFDPNAPDSQHGGPHIVVVVDEGDIGGADYLTAESGVEGVTVVDLSTEPPRNLDRANLVLEIGDDGQLTARTFDGTRSLGHADQLGLVAVEALAHQLAPLRLAAAGGSERTMNAEHGLTDLLDIADPRTLDVEENWAPRPTRKRLRVPIGIGPGGEQIELDLKESAQDGMGPHGLLIGATGSGKSELLRTLVLALAVTHPPETLNFVLVDFKGGATFTKLDLLPHTSAVITNLADELPLVDRMTDAVNGELVRRQELLRRAGNYLSQRDYERARTAGAPLAPLPSLFVVCDEFSELLSAKPDFIDMFVQIGRLGRSLGIHLLLASQRLEEGRLRGLDTHLSYRIGLRTFSPGESRAVLGVSDAYELPRAPGHGYLKFGTEPMIRFRAAYVSGAWRGHDEVGTAGPEPEIFEFNSGYVAQTDPRETGSTAAEEDLDEDVEAPVGQTLLDILTERLAGRGGPAHQVWLPPLAEPPSLDELTGPVAAHPQRGLGVRDEQLAGQLLVPVAVVDKPFEQRRDTLTLDLSGASGHVAIVGAPQTGKSTLLRTLVCSLALTHTPREVQLYCLDFSGGSLASLQGLPHLGGVATRRDVNRVRRTVAEVFEVLNHREQLFVERGIDSMATFRRLCRAGELTGERHGDVFLIVDNWQTLRNEFEDLEERVGDLANRGLSYGIHVVASSSRWFDLRGSIRELFGTKLELRLGDPSDSYIDRRAAANVPEQSPGRGITPDGHQSLAALPRIDGRPDVADLADGTRALVQAVREAWQGPTAPPVRLLPQRVEYQELLVGGPDQPGIPIGIAEHDLQPVRLDLTAGDPHLILLGDNECGKSTFLRVLARGIVDRYGPKDAKIIAIDYRRALLGAVPDTHLLGYGTSGEVSARMIQDAATVMQERLPGPDVTAEQLRERSWWKGPELFVLVDDYDLVATDRNPLAPLHDLLAQSREIGLHLVVVRRAGGASRAFYDPILKRLRELASPGIMMSGDREEGVLIGSVRPGPLPAGRGWLVTRKEGTRLIQCGWLEPVA</sequence>
<keyword evidence="5 9" id="KW-0547">Nucleotide-binding</keyword>
<feature type="binding site" evidence="9">
    <location>
        <begin position="480"/>
        <end position="487"/>
    </location>
    <ligand>
        <name>ATP</name>
        <dbReference type="ChEBI" id="CHEBI:30616"/>
    </ligand>
</feature>
<protein>
    <submittedName>
        <fullName evidence="13">Type VII secretion protein EccCa</fullName>
    </submittedName>
</protein>
<feature type="domain" description="FtsK" evidence="12">
    <location>
        <begin position="457"/>
        <end position="657"/>
    </location>
</feature>
<feature type="transmembrane region" description="Helical" evidence="11">
    <location>
        <begin position="38"/>
        <end position="59"/>
    </location>
</feature>
<evidence type="ECO:0000256" key="8">
    <source>
        <dbReference type="ARBA" id="ARBA00023136"/>
    </source>
</evidence>
<organism evidence="13 14">
    <name type="scientific">Plantactinospora sonchi</name>
    <dbReference type="NCBI Taxonomy" id="1544735"/>
    <lineage>
        <taxon>Bacteria</taxon>
        <taxon>Bacillati</taxon>
        <taxon>Actinomycetota</taxon>
        <taxon>Actinomycetes</taxon>
        <taxon>Micromonosporales</taxon>
        <taxon>Micromonosporaceae</taxon>
        <taxon>Plantactinospora</taxon>
    </lineage>
</organism>
<evidence type="ECO:0000256" key="2">
    <source>
        <dbReference type="ARBA" id="ARBA00022475"/>
    </source>
</evidence>
<proteinExistence type="predicted"/>
<dbReference type="InterPro" id="IPR003593">
    <property type="entry name" value="AAA+_ATPase"/>
</dbReference>
<keyword evidence="4" id="KW-0677">Repeat</keyword>
<keyword evidence="14" id="KW-1185">Reference proteome</keyword>
<keyword evidence="6 9" id="KW-0067">ATP-binding</keyword>
<dbReference type="RefSeq" id="WP_331213989.1">
    <property type="nucleotide sequence ID" value="NZ_JAZGQK010000007.1"/>
</dbReference>
<comment type="caution">
    <text evidence="13">The sequence shown here is derived from an EMBL/GenBank/DDBJ whole genome shotgun (WGS) entry which is preliminary data.</text>
</comment>
<gene>
    <name evidence="13" type="primary">eccCa</name>
    <name evidence="13" type="ORF">V1633_10235</name>
</gene>
<dbReference type="InterPro" id="IPR027417">
    <property type="entry name" value="P-loop_NTPase"/>
</dbReference>
<evidence type="ECO:0000313" key="14">
    <source>
        <dbReference type="Proteomes" id="UP001332243"/>
    </source>
</evidence>
<dbReference type="PANTHER" id="PTHR22683">
    <property type="entry name" value="SPORULATION PROTEIN RELATED"/>
    <property type="match status" value="1"/>
</dbReference>
<evidence type="ECO:0000256" key="11">
    <source>
        <dbReference type="SAM" id="Phobius"/>
    </source>
</evidence>
<keyword evidence="3 11" id="KW-0812">Transmembrane</keyword>
<feature type="compositionally biased region" description="Basic residues" evidence="10">
    <location>
        <begin position="1"/>
        <end position="11"/>
    </location>
</feature>
<keyword evidence="8 11" id="KW-0472">Membrane</keyword>